<dbReference type="InterPro" id="IPR036866">
    <property type="entry name" value="RibonucZ/Hydroxyglut_hydro"/>
</dbReference>
<evidence type="ECO:0000259" key="1">
    <source>
        <dbReference type="SMART" id="SM00849"/>
    </source>
</evidence>
<proteinExistence type="predicted"/>
<dbReference type="InterPro" id="IPR052533">
    <property type="entry name" value="WalJ/YycJ-like"/>
</dbReference>
<dbReference type="OrthoDB" id="9803916at2"/>
<reference evidence="3" key="1">
    <citation type="journal article" date="1999" name="In Silico Biol.">
        <title>An evolutionary classification of the metallo-beta-lactamase fold proteins.</title>
        <authorList>
            <person name="Aravind L."/>
        </authorList>
    </citation>
    <scope>NUCLEOTIDE SEQUENCE</scope>
</reference>
<reference evidence="3" key="3">
    <citation type="submission" date="2025-08" db="UniProtKB">
        <authorList>
            <consortium name="RefSeq"/>
        </authorList>
    </citation>
    <scope>IDENTIFICATION</scope>
</reference>
<evidence type="ECO:0000313" key="3">
    <source>
        <dbReference type="RefSeq" id="WP_028311401.1"/>
    </source>
</evidence>
<protein>
    <submittedName>
        <fullName evidence="3">MBL fold metallo-hydrolase</fullName>
        <ecNumber evidence="3">3.-.-.-</ecNumber>
    </submittedName>
</protein>
<reference evidence="3" key="2">
    <citation type="journal article" date="2007" name="Biochem. Pharmacol.">
        <title>Metallo-beta-lactamases (classification, activity, genetic organization, structure, zinc coordination) and their superfamily.</title>
        <authorList>
            <person name="Bebrone C."/>
        </authorList>
    </citation>
    <scope>NUCLEOTIDE SEQUENCE</scope>
</reference>
<dbReference type="PANTHER" id="PTHR47619">
    <property type="entry name" value="METALLO-HYDROLASE YYCJ-RELATED"/>
    <property type="match status" value="1"/>
</dbReference>
<dbReference type="EC" id="3.-.-.-" evidence="3"/>
<dbReference type="Gene3D" id="3.60.15.10">
    <property type="entry name" value="Ribonuclease Z/Hydroxyacylglutathione hydrolase-like"/>
    <property type="match status" value="1"/>
</dbReference>
<dbReference type="Proteomes" id="UP000675920">
    <property type="component" value="Unplaced"/>
</dbReference>
<dbReference type="SMART" id="SM00849">
    <property type="entry name" value="Lactamase_B"/>
    <property type="match status" value="1"/>
</dbReference>
<dbReference type="SUPFAM" id="SSF56281">
    <property type="entry name" value="Metallo-hydrolase/oxidoreductase"/>
    <property type="match status" value="1"/>
</dbReference>
<sequence>MRYTSLGSGSEGNALVIEARAATQRPTRILLDCGFGVREVVRRLVARGIEPESLDAILVTHEHGDHGSGVARLARRYGIPVHSSHGTGIALRLPDETGVRWRPICSHTRFEINGLDIRPFPVPHDAREPTQFVFSDGRARLGVLTDVGSATPFILDMLTGCDGLVLECNHDPALLAASSYPPSVRARIAGNYGHLSNSAAAAILAAIERDRLKHLHAAHLSRQNNQPELAAAALAAVLNCNPAEILLASQQDGFDWVEI</sequence>
<name>A0A8B6X3Q1_9BURK</name>
<dbReference type="InterPro" id="IPR001279">
    <property type="entry name" value="Metallo-B-lactamas"/>
</dbReference>
<keyword evidence="2" id="KW-1185">Reference proteome</keyword>
<feature type="domain" description="Metallo-beta-lactamase" evidence="1">
    <location>
        <begin position="11"/>
        <end position="192"/>
    </location>
</feature>
<evidence type="ECO:0000313" key="2">
    <source>
        <dbReference type="Proteomes" id="UP000675920"/>
    </source>
</evidence>
<organism evidence="2 3">
    <name type="scientific">Derxia gummosa DSM 723</name>
    <dbReference type="NCBI Taxonomy" id="1121388"/>
    <lineage>
        <taxon>Bacteria</taxon>
        <taxon>Pseudomonadati</taxon>
        <taxon>Pseudomonadota</taxon>
        <taxon>Betaproteobacteria</taxon>
        <taxon>Burkholderiales</taxon>
        <taxon>Alcaligenaceae</taxon>
        <taxon>Derxia</taxon>
    </lineage>
</organism>
<dbReference type="PANTHER" id="PTHR47619:SF1">
    <property type="entry name" value="EXODEOXYRIBONUCLEASE WALJ"/>
    <property type="match status" value="1"/>
</dbReference>
<dbReference type="AlphaFoldDB" id="A0A8B6X3Q1"/>
<dbReference type="Pfam" id="PF12706">
    <property type="entry name" value="Lactamase_B_2"/>
    <property type="match status" value="1"/>
</dbReference>
<accession>A0A8B6X3Q1</accession>
<dbReference type="RefSeq" id="WP_028311401.1">
    <property type="nucleotide sequence ID" value="NZ_AXWS01000008.1"/>
</dbReference>